<evidence type="ECO:0000313" key="2">
    <source>
        <dbReference type="Proteomes" id="UP000678679"/>
    </source>
</evidence>
<evidence type="ECO:0008006" key="3">
    <source>
        <dbReference type="Google" id="ProtNLM"/>
    </source>
</evidence>
<accession>A0AAX1N5Z3</accession>
<reference evidence="1 2" key="1">
    <citation type="submission" date="2021-05" db="EMBL/GenBank/DDBJ databases">
        <title>Comparative genomic studies on the polysaccharide-degrading batcterial strains of the Flammeovirga genus.</title>
        <authorList>
            <person name="Zewei F."/>
            <person name="Zheng Z."/>
            <person name="Yu L."/>
            <person name="Ruyue G."/>
            <person name="Yanhong M."/>
            <person name="Yuanyuan C."/>
            <person name="Jingyan G."/>
            <person name="Wenjun H."/>
        </authorList>
    </citation>
    <scope>NUCLEOTIDE SEQUENCE [LARGE SCALE GENOMIC DNA]</scope>
    <source>
        <strain evidence="1 2">NBRC:100898</strain>
    </source>
</reference>
<dbReference type="SUPFAM" id="SSF51338">
    <property type="entry name" value="Composite domain of metallo-dependent hydrolases"/>
    <property type="match status" value="1"/>
</dbReference>
<dbReference type="Gene3D" id="3.20.20.140">
    <property type="entry name" value="Metal-dependent hydrolases"/>
    <property type="match status" value="1"/>
</dbReference>
<dbReference type="InterPro" id="IPR032466">
    <property type="entry name" value="Metal_Hydrolase"/>
</dbReference>
<keyword evidence="2" id="KW-1185">Reference proteome</keyword>
<dbReference type="PANTHER" id="PTHR11647:SF1">
    <property type="entry name" value="COLLAPSIN RESPONSE MEDIATOR PROTEIN"/>
    <property type="match status" value="1"/>
</dbReference>
<dbReference type="AlphaFoldDB" id="A0AAX1N5Z3"/>
<dbReference type="GO" id="GO:0016811">
    <property type="term" value="F:hydrolase activity, acting on carbon-nitrogen (but not peptide) bonds, in linear amides"/>
    <property type="evidence" value="ECO:0007669"/>
    <property type="project" value="InterPro"/>
</dbReference>
<proteinExistence type="predicted"/>
<dbReference type="PANTHER" id="PTHR11647">
    <property type="entry name" value="HYDRANTOINASE/DIHYDROPYRIMIDINASE FAMILY MEMBER"/>
    <property type="match status" value="1"/>
</dbReference>
<dbReference type="Gene3D" id="2.30.40.10">
    <property type="entry name" value="Urease, subunit C, domain 1"/>
    <property type="match status" value="1"/>
</dbReference>
<dbReference type="RefSeq" id="WP_169666436.1">
    <property type="nucleotide sequence ID" value="NZ_CP076132.1"/>
</dbReference>
<dbReference type="InterPro" id="IPR011059">
    <property type="entry name" value="Metal-dep_hydrolase_composite"/>
</dbReference>
<gene>
    <name evidence="1" type="ORF">KMW28_03360</name>
</gene>
<dbReference type="InterPro" id="IPR050378">
    <property type="entry name" value="Metallo-dep_Hydrolases_sf"/>
</dbReference>
<dbReference type="KEGG" id="fya:KMW28_03360"/>
<sequence>MKTTLLKLIISFFLIPTLFVNAQDYDLVILNGRVMDPETMLDRVLNVGVKDGNIAIITPKEIKGEKTINAEGLVVAPGFIDTHFHALDGLSLKMAARDGVTTGMDLEIGAINIDNWYKGKEGAWPLNYGTGISHEGIRIQVLDPEVELPEWADAPVLLGKLRAEACADGDCGWQDTESNLEQLNELMRLADEGMQQGALGFNSTVGYMVDGVSTLEMYKLQEVAANYGRVSTAHVRFHGSPKNPQAPLGFEEILANALVLNAPLLLQHNNDFGWMENEDKLQKAREQGFNVWSEYYPYTAASTSISSSFLQPEMFENVLGGMYERDIYDPIDDKFLTKEEFLATEEKDPSRLVVIYNQNRKLWMTDWLKMPHMTVASDAIYSGLGVDSWDVPFEEYKGHPRTAGTRAKVLRLGRENGIPLMFSLAQMSYWPAKHLGDAGLEAMQKRGRIQEGMVADITIFNPETVSDQASYKLKQQGKPSSGIPYVIVNGQCVVEDSEFKKVWAGQPIRYKETKESKLVPLSKEYWLKKHAINNISVDDCSLHADEHNHTHDHDHNHK</sequence>
<evidence type="ECO:0000313" key="1">
    <source>
        <dbReference type="EMBL" id="QWG02627.1"/>
    </source>
</evidence>
<dbReference type="EMBL" id="CP076132">
    <property type="protein sequence ID" value="QWG02627.1"/>
    <property type="molecule type" value="Genomic_DNA"/>
</dbReference>
<protein>
    <recommendedName>
        <fullName evidence="3">Aminoacylase</fullName>
    </recommendedName>
</protein>
<name>A0AAX1N5Z3_9BACT</name>
<dbReference type="SUPFAM" id="SSF51556">
    <property type="entry name" value="Metallo-dependent hydrolases"/>
    <property type="match status" value="1"/>
</dbReference>
<dbReference type="InterPro" id="IPR023100">
    <property type="entry name" value="D-aminoacylase_insert_dom_sf"/>
</dbReference>
<dbReference type="Gene3D" id="3.30.1490.130">
    <property type="entry name" value="D-aminoacylase. Domain 3"/>
    <property type="match status" value="1"/>
</dbReference>
<organism evidence="1 2">
    <name type="scientific">Flammeovirga yaeyamensis</name>
    <dbReference type="NCBI Taxonomy" id="367791"/>
    <lineage>
        <taxon>Bacteria</taxon>
        <taxon>Pseudomonadati</taxon>
        <taxon>Bacteroidota</taxon>
        <taxon>Cytophagia</taxon>
        <taxon>Cytophagales</taxon>
        <taxon>Flammeovirgaceae</taxon>
        <taxon>Flammeovirga</taxon>
    </lineage>
</organism>
<dbReference type="Proteomes" id="UP000678679">
    <property type="component" value="Chromosome 1"/>
</dbReference>